<dbReference type="Proteomes" id="UP000482960">
    <property type="component" value="Unassembled WGS sequence"/>
</dbReference>
<comment type="caution">
    <text evidence="1">The sequence shown here is derived from an EMBL/GenBank/DDBJ whole genome shotgun (WGS) entry which is preliminary data.</text>
</comment>
<proteinExistence type="predicted"/>
<reference evidence="1 2" key="2">
    <citation type="submission" date="2020-03" db="EMBL/GenBank/DDBJ databases">
        <authorList>
            <person name="Ichikawa N."/>
            <person name="Kimura A."/>
            <person name="Kitahashi Y."/>
            <person name="Uohara A."/>
        </authorList>
    </citation>
    <scope>NUCLEOTIDE SEQUENCE [LARGE SCALE GENOMIC DNA]</scope>
    <source>
        <strain evidence="1 2">NBRC 108638</strain>
    </source>
</reference>
<reference evidence="1 2" key="1">
    <citation type="submission" date="2020-03" db="EMBL/GenBank/DDBJ databases">
        <title>Whole genome shotgun sequence of Phytohabitans rumicis NBRC 108638.</title>
        <authorList>
            <person name="Komaki H."/>
            <person name="Tamura T."/>
        </authorList>
    </citation>
    <scope>NUCLEOTIDE SEQUENCE [LARGE SCALE GENOMIC DNA]</scope>
    <source>
        <strain evidence="1 2">NBRC 108638</strain>
    </source>
</reference>
<gene>
    <name evidence="1" type="ORF">Prum_025850</name>
</gene>
<sequence length="56" mass="5902">MPVPVQRAEQGAQQRVPGQLAQVPVLVQPGDQPLLLLGDLLALRLGAAAVLAVRLR</sequence>
<organism evidence="1 2">
    <name type="scientific">Phytohabitans rumicis</name>
    <dbReference type="NCBI Taxonomy" id="1076125"/>
    <lineage>
        <taxon>Bacteria</taxon>
        <taxon>Bacillati</taxon>
        <taxon>Actinomycetota</taxon>
        <taxon>Actinomycetes</taxon>
        <taxon>Micromonosporales</taxon>
        <taxon>Micromonosporaceae</taxon>
    </lineage>
</organism>
<name>A0A6V8KV41_9ACTN</name>
<evidence type="ECO:0000313" key="1">
    <source>
        <dbReference type="EMBL" id="GFJ88943.1"/>
    </source>
</evidence>
<accession>A0A6V8KV41</accession>
<dbReference type="AlphaFoldDB" id="A0A6V8KV41"/>
<protein>
    <submittedName>
        <fullName evidence="1">Uncharacterized protein</fullName>
    </submittedName>
</protein>
<keyword evidence="2" id="KW-1185">Reference proteome</keyword>
<dbReference type="EMBL" id="BLPG01000001">
    <property type="protein sequence ID" value="GFJ88943.1"/>
    <property type="molecule type" value="Genomic_DNA"/>
</dbReference>
<evidence type="ECO:0000313" key="2">
    <source>
        <dbReference type="Proteomes" id="UP000482960"/>
    </source>
</evidence>